<keyword evidence="8" id="KW-1185">Reference proteome</keyword>
<dbReference type="InterPro" id="IPR017930">
    <property type="entry name" value="Myb_dom"/>
</dbReference>
<feature type="region of interest" description="Disordered" evidence="4">
    <location>
        <begin position="337"/>
        <end position="359"/>
    </location>
</feature>
<dbReference type="EMBL" id="JBBJBU010000001">
    <property type="protein sequence ID" value="KAK7208082.1"/>
    <property type="molecule type" value="Genomic_DNA"/>
</dbReference>
<evidence type="ECO:0000256" key="2">
    <source>
        <dbReference type="ARBA" id="ARBA00023242"/>
    </source>
</evidence>
<dbReference type="PANTHER" id="PTHR47807">
    <property type="entry name" value="PROTEIN TBF1"/>
    <property type="match status" value="1"/>
</dbReference>
<comment type="caution">
    <text evidence="7">The sequence shown here is derived from an EMBL/GenBank/DDBJ whole genome shotgun (WGS) entry which is preliminary data.</text>
</comment>
<keyword evidence="3" id="KW-0131">Cell cycle</keyword>
<dbReference type="Gene3D" id="1.10.10.60">
    <property type="entry name" value="Homeodomain-like"/>
    <property type="match status" value="1"/>
</dbReference>
<dbReference type="Proteomes" id="UP001498771">
    <property type="component" value="Unassembled WGS sequence"/>
</dbReference>
<dbReference type="Pfam" id="PF00249">
    <property type="entry name" value="Myb_DNA-binding"/>
    <property type="match status" value="1"/>
</dbReference>
<feature type="region of interest" description="Disordered" evidence="4">
    <location>
        <begin position="1"/>
        <end position="31"/>
    </location>
</feature>
<evidence type="ECO:0000313" key="7">
    <source>
        <dbReference type="EMBL" id="KAK7208082.1"/>
    </source>
</evidence>
<feature type="domain" description="Myb-like" evidence="5">
    <location>
        <begin position="476"/>
        <end position="533"/>
    </location>
</feature>
<dbReference type="InterPro" id="IPR001005">
    <property type="entry name" value="SANT/Myb"/>
</dbReference>
<evidence type="ECO:0000256" key="1">
    <source>
        <dbReference type="ARBA" id="ARBA00023125"/>
    </source>
</evidence>
<dbReference type="SUPFAM" id="SSF46689">
    <property type="entry name" value="Homeodomain-like"/>
    <property type="match status" value="1"/>
</dbReference>
<dbReference type="GeneID" id="90037255"/>
<keyword evidence="2" id="KW-0539">Nucleus</keyword>
<dbReference type="InterPro" id="IPR052833">
    <property type="entry name" value="Telomeric_DNA-bd_trans-reg"/>
</dbReference>
<dbReference type="RefSeq" id="XP_064771115.1">
    <property type="nucleotide sequence ID" value="XM_064911743.1"/>
</dbReference>
<proteinExistence type="predicted"/>
<evidence type="ECO:0000313" key="8">
    <source>
        <dbReference type="Proteomes" id="UP001498771"/>
    </source>
</evidence>
<keyword evidence="1" id="KW-0238">DNA-binding</keyword>
<organism evidence="7 8">
    <name type="scientific">Myxozyma melibiosi</name>
    <dbReference type="NCBI Taxonomy" id="54550"/>
    <lineage>
        <taxon>Eukaryota</taxon>
        <taxon>Fungi</taxon>
        <taxon>Dikarya</taxon>
        <taxon>Ascomycota</taxon>
        <taxon>Saccharomycotina</taxon>
        <taxon>Lipomycetes</taxon>
        <taxon>Lipomycetales</taxon>
        <taxon>Lipomycetaceae</taxon>
        <taxon>Myxozyma</taxon>
    </lineage>
</organism>
<dbReference type="SMART" id="SM00717">
    <property type="entry name" value="SANT"/>
    <property type="match status" value="1"/>
</dbReference>
<evidence type="ECO:0000256" key="3">
    <source>
        <dbReference type="ARBA" id="ARBA00023306"/>
    </source>
</evidence>
<sequence>MITAEIEGLDPHPSEEANAPQSPRGEKRGHDENMFQMNDAEQLRFIADQLESVQGHDGAAFDDLGALDHHDHHEPQHQQHHQQHYQLQTVFDYPLDELTGSNDPSMQLKMQSMPILDNLSNQILATLGRGAYESAYTVVTQPESDQGQAFRTLNSLFEQTKRLYTTDFFLSATALGLSKSPRYCSTIRKANLATFVTAVYGICPAGFFHLDKYFIDSFVPENSRLLKVQGALYLDLKTQSFISGLGQKERTREQLLDDLFPDELERIFLDRRPGAGKVLSAGELDFIARCKSRKEILANPADDEALSEKYPWTNFVRDINDYVAKNYASIIALPGPSSKKQKRLGSMSLGSDGTVSGGAPDMDSVDVNPYGEEAAVVHAEPVIPNLSSMQHHVDADIPVDPSMHLGSSVGQAGSVNVNGSGEGILSAEEAYAAANEIISGTRVHDGEHSEGILASTGNGQRSKPPRNRASNGGANKRRPWSKEEETALLEGLEKVQGPKWSAILEMYGPGGTVSEVLKDRNQVQLKDKARNMKLYCLKNGMEVPLYLSFVTGELKDRHRKSGRTDDD</sequence>
<feature type="compositionally biased region" description="Basic and acidic residues" evidence="4">
    <location>
        <begin position="66"/>
        <end position="77"/>
    </location>
</feature>
<feature type="region of interest" description="Disordered" evidence="4">
    <location>
        <begin position="59"/>
        <end position="84"/>
    </location>
</feature>
<reference evidence="7 8" key="1">
    <citation type="submission" date="2024-03" db="EMBL/GenBank/DDBJ databases">
        <title>Genome-scale model development and genomic sequencing of the oleaginous clade Lipomyces.</title>
        <authorList>
            <consortium name="Lawrence Berkeley National Laboratory"/>
            <person name="Czajka J.J."/>
            <person name="Han Y."/>
            <person name="Kim J."/>
            <person name="Mondo S.J."/>
            <person name="Hofstad B.A."/>
            <person name="Robles A."/>
            <person name="Haridas S."/>
            <person name="Riley R."/>
            <person name="LaButti K."/>
            <person name="Pangilinan J."/>
            <person name="Andreopoulos W."/>
            <person name="Lipzen A."/>
            <person name="Yan J."/>
            <person name="Wang M."/>
            <person name="Ng V."/>
            <person name="Grigoriev I.V."/>
            <person name="Spatafora J.W."/>
            <person name="Magnuson J.K."/>
            <person name="Baker S.E."/>
            <person name="Pomraning K.R."/>
        </authorList>
    </citation>
    <scope>NUCLEOTIDE SEQUENCE [LARGE SCALE GENOMIC DNA]</scope>
    <source>
        <strain evidence="7 8">Phaff 52-87</strain>
    </source>
</reference>
<feature type="domain" description="HTH myb-type" evidence="6">
    <location>
        <begin position="476"/>
        <end position="529"/>
    </location>
</feature>
<evidence type="ECO:0000259" key="6">
    <source>
        <dbReference type="PROSITE" id="PS51294"/>
    </source>
</evidence>
<evidence type="ECO:0000259" key="5">
    <source>
        <dbReference type="PROSITE" id="PS50090"/>
    </source>
</evidence>
<dbReference type="PANTHER" id="PTHR47807:SF1">
    <property type="entry name" value="PROTEIN TBF1"/>
    <property type="match status" value="1"/>
</dbReference>
<gene>
    <name evidence="7" type="ORF">BZA70DRAFT_272858</name>
</gene>
<dbReference type="CDD" id="cd11660">
    <property type="entry name" value="SANT_TRF"/>
    <property type="match status" value="1"/>
</dbReference>
<protein>
    <submittedName>
        <fullName evidence="7">Telomere repeat binding factor-domain-containing protein</fullName>
    </submittedName>
</protein>
<evidence type="ECO:0000256" key="4">
    <source>
        <dbReference type="SAM" id="MobiDB-lite"/>
    </source>
</evidence>
<dbReference type="PROSITE" id="PS51294">
    <property type="entry name" value="HTH_MYB"/>
    <property type="match status" value="1"/>
</dbReference>
<dbReference type="Pfam" id="PF08558">
    <property type="entry name" value="TRF"/>
    <property type="match status" value="1"/>
</dbReference>
<dbReference type="InterPro" id="IPR013867">
    <property type="entry name" value="Telomere_rpt-bd_fac_dimer_dom"/>
</dbReference>
<name>A0ABR1FE94_9ASCO</name>
<feature type="region of interest" description="Disordered" evidence="4">
    <location>
        <begin position="442"/>
        <end position="482"/>
    </location>
</feature>
<dbReference type="InterPro" id="IPR009057">
    <property type="entry name" value="Homeodomain-like_sf"/>
</dbReference>
<accession>A0ABR1FE94</accession>
<dbReference type="PROSITE" id="PS50090">
    <property type="entry name" value="MYB_LIKE"/>
    <property type="match status" value="1"/>
</dbReference>